<keyword evidence="6" id="KW-0812">Transmembrane</keyword>
<dbReference type="EC" id="2.7.11.1" evidence="1"/>
<feature type="domain" description="Protein kinase" evidence="7">
    <location>
        <begin position="1"/>
        <end position="118"/>
    </location>
</feature>
<protein>
    <recommendedName>
        <fullName evidence="1">non-specific serine/threonine protein kinase</fullName>
        <ecNumber evidence="1">2.7.11.1</ecNumber>
    </recommendedName>
</protein>
<dbReference type="GO" id="GO:0004674">
    <property type="term" value="F:protein serine/threonine kinase activity"/>
    <property type="evidence" value="ECO:0007669"/>
    <property type="project" value="UniProtKB-EC"/>
</dbReference>
<proteinExistence type="predicted"/>
<dbReference type="InterPro" id="IPR011990">
    <property type="entry name" value="TPR-like_helical_dom_sf"/>
</dbReference>
<dbReference type="PANTHER" id="PTHR43671:SF13">
    <property type="entry name" value="SERINE_THREONINE-PROTEIN KINASE NEK2"/>
    <property type="match status" value="1"/>
</dbReference>
<keyword evidence="6" id="KW-0472">Membrane</keyword>
<evidence type="ECO:0000256" key="6">
    <source>
        <dbReference type="SAM" id="Phobius"/>
    </source>
</evidence>
<keyword evidence="6" id="KW-1133">Transmembrane helix</keyword>
<keyword evidence="5" id="KW-0067">ATP-binding</keyword>
<comment type="caution">
    <text evidence="8">The sequence shown here is derived from an EMBL/GenBank/DDBJ whole genome shotgun (WGS) entry which is preliminary data.</text>
</comment>
<sequence length="446" mass="50188">VDFGLALVAGTDKLTKTGSTLGTIGYMSPEQVQGKAVDHRSDLFSLGVVMYELISKKNPFRRDSEAATLKAVSDDTPEPLARFKRDVPDDLQAVIDKALEKDVKTRYQHADGMLSELMRVKRSLESAHSLPSSAGKSSNTRWIAALFIIAAAIVVIVIIKPWQAETVSNQPEKIMLAVLPFENLGAEEDEYFADGVTDEITSRLAMVHSLGVISRTSAYAYKNSIKTLPEIAAELGVDFILEGTIRWDKTGDTDLVRITPQLIRVADDIHLWAGNFEKSITRIFDVQIDIASNIVDTLGVILLASERRSMEYRPTDDIDAYDLYLRGKEYWDRNHDYEIAIPLLERAVEVDTNFAKAYSLLARLYGFVYFNLIDQTEQRLHQCEKAAKKAVRTSNGGFEGHIAMGYYYYYGKCDYNRALKKFEEVLRQQPSNSEVLTAIGFVQRRQ</sequence>
<dbReference type="InterPro" id="IPR000719">
    <property type="entry name" value="Prot_kinase_dom"/>
</dbReference>
<dbReference type="SUPFAM" id="SSF48452">
    <property type="entry name" value="TPR-like"/>
    <property type="match status" value="1"/>
</dbReference>
<keyword evidence="2" id="KW-0808">Transferase</keyword>
<feature type="non-terminal residue" evidence="8">
    <location>
        <position position="446"/>
    </location>
</feature>
<evidence type="ECO:0000256" key="4">
    <source>
        <dbReference type="ARBA" id="ARBA00022777"/>
    </source>
</evidence>
<dbReference type="PROSITE" id="PS50011">
    <property type="entry name" value="PROTEIN_KINASE_DOM"/>
    <property type="match status" value="1"/>
</dbReference>
<keyword evidence="3" id="KW-0547">Nucleotide-binding</keyword>
<dbReference type="Gene3D" id="1.25.40.10">
    <property type="entry name" value="Tetratricopeptide repeat domain"/>
    <property type="match status" value="1"/>
</dbReference>
<feature type="non-terminal residue" evidence="8">
    <location>
        <position position="1"/>
    </location>
</feature>
<name>X0U9G4_9ZZZZ</name>
<reference evidence="8" key="1">
    <citation type="journal article" date="2014" name="Front. Microbiol.">
        <title>High frequency of phylogenetically diverse reductive dehalogenase-homologous genes in deep subseafloor sedimentary metagenomes.</title>
        <authorList>
            <person name="Kawai M."/>
            <person name="Futagami T."/>
            <person name="Toyoda A."/>
            <person name="Takaki Y."/>
            <person name="Nishi S."/>
            <person name="Hori S."/>
            <person name="Arai W."/>
            <person name="Tsubouchi T."/>
            <person name="Morono Y."/>
            <person name="Uchiyama I."/>
            <person name="Ito T."/>
            <person name="Fujiyama A."/>
            <person name="Inagaki F."/>
            <person name="Takami H."/>
        </authorList>
    </citation>
    <scope>NUCLEOTIDE SEQUENCE</scope>
    <source>
        <strain evidence="8">Expedition CK06-06</strain>
    </source>
</reference>
<dbReference type="EMBL" id="BARS01004968">
    <property type="protein sequence ID" value="GAF85140.1"/>
    <property type="molecule type" value="Genomic_DNA"/>
</dbReference>
<gene>
    <name evidence="8" type="ORF">S01H1_09719</name>
</gene>
<dbReference type="Pfam" id="PF00069">
    <property type="entry name" value="Pkinase"/>
    <property type="match status" value="1"/>
</dbReference>
<evidence type="ECO:0000256" key="5">
    <source>
        <dbReference type="ARBA" id="ARBA00022840"/>
    </source>
</evidence>
<evidence type="ECO:0000313" key="8">
    <source>
        <dbReference type="EMBL" id="GAF85140.1"/>
    </source>
</evidence>
<evidence type="ECO:0000256" key="1">
    <source>
        <dbReference type="ARBA" id="ARBA00012513"/>
    </source>
</evidence>
<organism evidence="8">
    <name type="scientific">marine sediment metagenome</name>
    <dbReference type="NCBI Taxonomy" id="412755"/>
    <lineage>
        <taxon>unclassified sequences</taxon>
        <taxon>metagenomes</taxon>
        <taxon>ecological metagenomes</taxon>
    </lineage>
</organism>
<dbReference type="SUPFAM" id="SSF56112">
    <property type="entry name" value="Protein kinase-like (PK-like)"/>
    <property type="match status" value="1"/>
</dbReference>
<evidence type="ECO:0000259" key="7">
    <source>
        <dbReference type="PROSITE" id="PS50011"/>
    </source>
</evidence>
<accession>X0U9G4</accession>
<feature type="transmembrane region" description="Helical" evidence="6">
    <location>
        <begin position="142"/>
        <end position="162"/>
    </location>
</feature>
<keyword evidence="4" id="KW-0418">Kinase</keyword>
<dbReference type="InterPro" id="IPR011009">
    <property type="entry name" value="Kinase-like_dom_sf"/>
</dbReference>
<dbReference type="GO" id="GO:0005524">
    <property type="term" value="F:ATP binding"/>
    <property type="evidence" value="ECO:0007669"/>
    <property type="project" value="UniProtKB-KW"/>
</dbReference>
<evidence type="ECO:0000256" key="2">
    <source>
        <dbReference type="ARBA" id="ARBA00022679"/>
    </source>
</evidence>
<evidence type="ECO:0000256" key="3">
    <source>
        <dbReference type="ARBA" id="ARBA00022741"/>
    </source>
</evidence>
<dbReference type="InterPro" id="IPR050660">
    <property type="entry name" value="NEK_Ser/Thr_kinase"/>
</dbReference>
<dbReference type="AlphaFoldDB" id="X0U9G4"/>
<dbReference type="PANTHER" id="PTHR43671">
    <property type="entry name" value="SERINE/THREONINE-PROTEIN KINASE NEK"/>
    <property type="match status" value="1"/>
</dbReference>
<dbReference type="Gene3D" id="1.10.510.10">
    <property type="entry name" value="Transferase(Phosphotransferase) domain 1"/>
    <property type="match status" value="1"/>
</dbReference>